<dbReference type="Gene3D" id="2.40.128.20">
    <property type="match status" value="1"/>
</dbReference>
<dbReference type="EMBL" id="JALLAZ020001120">
    <property type="protein sequence ID" value="KAL3780303.1"/>
    <property type="molecule type" value="Genomic_DNA"/>
</dbReference>
<protein>
    <recommendedName>
        <fullName evidence="2">VDE lipocalin domain-containing protein</fullName>
    </recommendedName>
</protein>
<feature type="compositionally biased region" description="Polar residues" evidence="1">
    <location>
        <begin position="1"/>
        <end position="11"/>
    </location>
</feature>
<evidence type="ECO:0000259" key="2">
    <source>
        <dbReference type="Pfam" id="PF07137"/>
    </source>
</evidence>
<dbReference type="PANTHER" id="PTHR33970:SF1">
    <property type="entry name" value="VIOLAXANTHIN DE-EPOXIDASE, CHLOROPLASTIC"/>
    <property type="match status" value="1"/>
</dbReference>
<evidence type="ECO:0000313" key="3">
    <source>
        <dbReference type="EMBL" id="KAL3780303.1"/>
    </source>
</evidence>
<evidence type="ECO:0000256" key="1">
    <source>
        <dbReference type="SAM" id="MobiDB-lite"/>
    </source>
</evidence>
<feature type="domain" description="VDE lipocalin" evidence="2">
    <location>
        <begin position="171"/>
        <end position="493"/>
    </location>
</feature>
<dbReference type="Proteomes" id="UP001530315">
    <property type="component" value="Unassembled WGS sequence"/>
</dbReference>
<comment type="caution">
    <text evidence="3">The sequence shown here is derived from an EMBL/GenBank/DDBJ whole genome shotgun (WGS) entry which is preliminary data.</text>
</comment>
<keyword evidence="4" id="KW-1185">Reference proteome</keyword>
<organism evidence="3 4">
    <name type="scientific">Stephanodiscus triporus</name>
    <dbReference type="NCBI Taxonomy" id="2934178"/>
    <lineage>
        <taxon>Eukaryota</taxon>
        <taxon>Sar</taxon>
        <taxon>Stramenopiles</taxon>
        <taxon>Ochrophyta</taxon>
        <taxon>Bacillariophyta</taxon>
        <taxon>Coscinodiscophyceae</taxon>
        <taxon>Thalassiosirophycidae</taxon>
        <taxon>Stephanodiscales</taxon>
        <taxon>Stephanodiscaceae</taxon>
        <taxon>Stephanodiscus</taxon>
    </lineage>
</organism>
<reference evidence="3 4" key="1">
    <citation type="submission" date="2024-10" db="EMBL/GenBank/DDBJ databases">
        <title>Updated reference genomes for cyclostephanoid diatoms.</title>
        <authorList>
            <person name="Roberts W.R."/>
            <person name="Alverson A.J."/>
        </authorList>
    </citation>
    <scope>NUCLEOTIDE SEQUENCE [LARGE SCALE GENOMIC DNA]</scope>
    <source>
        <strain evidence="3 4">AJA276-08</strain>
    </source>
</reference>
<accession>A0ABD3NYF0</accession>
<dbReference type="InterPro" id="IPR044682">
    <property type="entry name" value="VDE"/>
</dbReference>
<dbReference type="InterPro" id="IPR010788">
    <property type="entry name" value="VDE_dom"/>
</dbReference>
<dbReference type="AlphaFoldDB" id="A0ABD3NYF0"/>
<dbReference type="Pfam" id="PF07137">
    <property type="entry name" value="VDE"/>
    <property type="match status" value="1"/>
</dbReference>
<name>A0ABD3NYF0_9STRA</name>
<evidence type="ECO:0000313" key="4">
    <source>
        <dbReference type="Proteomes" id="UP001530315"/>
    </source>
</evidence>
<dbReference type="SUPFAM" id="SSF50814">
    <property type="entry name" value="Lipocalins"/>
    <property type="match status" value="2"/>
</dbReference>
<proteinExistence type="predicted"/>
<dbReference type="PANTHER" id="PTHR33970">
    <property type="entry name" value="VIOLAXANTHIN DE-EPOXIDASE, CHLOROPLASTIC-RELATED"/>
    <property type="match status" value="1"/>
</dbReference>
<feature type="region of interest" description="Disordered" evidence="1">
    <location>
        <begin position="1"/>
        <end position="21"/>
    </location>
</feature>
<dbReference type="InterPro" id="IPR012674">
    <property type="entry name" value="Calycin"/>
</dbReference>
<sequence>MAPTAVSNANRNVKRSRSMMTTSSSSVATLATFVAVATSCGGSSGSSLASAAFVAPGSSGCIGPGLDRRQSSSSSSSSSRVFATRRKLEEDDTPLYSRRLLSPSLDDPAQKSQLEKAVATLCTTLGFSALFLANPLLPHLPYSTYFSSAHAEDELYAKYGGKGLDTSLVDKDCLVNKCALQAKACLRDDPDCRKGLTCTAKCLGDNSCITGCFARYGTPNLDGLLKCTIEDNDCIKVAILEGGADMPGEEPRSPAPTVRNFDIGSMEGTWYKVAGYNPNYDCYACQRNTFSSPEGGWLDSVNGGLSSSPYANARVPTTGLVGAALGRMGADRLQVDVEFSMPRMSLELGDGSPLPPGGVRESFDGESGLQSVGYNAYSTHETMIFDDASGGVGIDVMRLGKRGEERLYARTAHSEGEMFGMKFWENWYIIGQNDPYQDEFKFIYYNGKTRQNTYDGAFVYSRTRTLSPSSMEKVYRIAKDAGMNPDQFCKIQNGCFEGADDASFQQREQPAFVEREGLGSPSNPFRGILASTKVSQILGVESVAAESIIPSTIANEYLQQPPSRSLSVAKNGNSYNRPWWKEVGDYLEDPRRHFRLMDSLRTDMDWPDRRAVLAAIFVSSAGIHPNAAYAAATRDDEGFDTPVMNDLTRQLRTSIVRGAQLIDKVDGAWERFSDDLSLGSKRNRPKRNVIDAGGNAQTKKVVKSESMDGRDIIFDETFAFSILGLCDEVDKTKQLLRNSFFSSSTSSVPAKEEEFNFECYVHFRVYNEILINQRVVFPPFRKEFERIIGTNALQLALRQQHPALSSISPSDTLTESLNNALRATDDIAKLLQTKGFVKSWERSIPLDDDVEDFVDTDSSVSADLAFSLALNEDVTLDSQLLLQELGFRLYPSIGRWMAHEALSQCFAAAAGRDSALGGGKRNIIVQVDDYYMDTSYNSNPNLFKVKQILLNIVIQLD</sequence>
<gene>
    <name evidence="3" type="ORF">ACHAW5_005717</name>
</gene>
<feature type="region of interest" description="Disordered" evidence="1">
    <location>
        <begin position="64"/>
        <end position="86"/>
    </location>
</feature>